<feature type="domain" description="SH3b" evidence="3">
    <location>
        <begin position="102"/>
        <end position="155"/>
    </location>
</feature>
<dbReference type="InterPro" id="IPR003646">
    <property type="entry name" value="SH3-like_bac-type"/>
</dbReference>
<dbReference type="OrthoDB" id="573524at2"/>
<feature type="compositionally biased region" description="Basic and acidic residues" evidence="1">
    <location>
        <begin position="77"/>
        <end position="86"/>
    </location>
</feature>
<proteinExistence type="predicted"/>
<feature type="compositionally biased region" description="Low complexity" evidence="1">
    <location>
        <begin position="64"/>
        <end position="74"/>
    </location>
</feature>
<evidence type="ECO:0000256" key="1">
    <source>
        <dbReference type="SAM" id="MobiDB-lite"/>
    </source>
</evidence>
<feature type="region of interest" description="Disordered" evidence="1">
    <location>
        <begin position="41"/>
        <end position="86"/>
    </location>
</feature>
<dbReference type="eggNOG" id="COG3103">
    <property type="taxonomic scope" value="Bacteria"/>
</dbReference>
<dbReference type="PATRIC" id="fig|582515.4.peg.1019"/>
<gene>
    <name evidence="4" type="ORF">KR51_00009150</name>
</gene>
<keyword evidence="5" id="KW-1185">Reference proteome</keyword>
<reference evidence="4 5" key="1">
    <citation type="submission" date="2013-05" db="EMBL/GenBank/DDBJ databases">
        <title>Draft genome sequence of Rubidibacter lacunae KORDI 51-2.</title>
        <authorList>
            <person name="Choi D.H."/>
            <person name="Noh J.H."/>
            <person name="Kwon K.-K."/>
            <person name="Lee J.-H."/>
            <person name="Ryu J.-Y."/>
        </authorList>
    </citation>
    <scope>NUCLEOTIDE SEQUENCE [LARGE SCALE GENOMIC DNA]</scope>
    <source>
        <strain evidence="4 5">KORDI 51-2</strain>
    </source>
</reference>
<organism evidence="4 5">
    <name type="scientific">Rubidibacter lacunae KORDI 51-2</name>
    <dbReference type="NCBI Taxonomy" id="582515"/>
    <lineage>
        <taxon>Bacteria</taxon>
        <taxon>Bacillati</taxon>
        <taxon>Cyanobacteriota</taxon>
        <taxon>Cyanophyceae</taxon>
        <taxon>Oscillatoriophycideae</taxon>
        <taxon>Chroococcales</taxon>
        <taxon>Aphanothecaceae</taxon>
        <taxon>Rubidibacter</taxon>
    </lineage>
</organism>
<dbReference type="EMBL" id="ASSJ01000021">
    <property type="protein sequence ID" value="ERN42394.1"/>
    <property type="molecule type" value="Genomic_DNA"/>
</dbReference>
<dbReference type="Pfam" id="PF08239">
    <property type="entry name" value="SH3_3"/>
    <property type="match status" value="1"/>
</dbReference>
<accession>U5DP55</accession>
<evidence type="ECO:0000259" key="3">
    <source>
        <dbReference type="Pfam" id="PF08239"/>
    </source>
</evidence>
<dbReference type="STRING" id="582515.KR51_00009150"/>
<comment type="caution">
    <text evidence="4">The sequence shown here is derived from an EMBL/GenBank/DDBJ whole genome shotgun (WGS) entry which is preliminary data.</text>
</comment>
<dbReference type="RefSeq" id="WP_022605119.1">
    <property type="nucleotide sequence ID" value="NZ_ASSJ01000021.1"/>
</dbReference>
<keyword evidence="2" id="KW-0812">Transmembrane</keyword>
<dbReference type="Gene3D" id="2.30.30.40">
    <property type="entry name" value="SH3 Domains"/>
    <property type="match status" value="1"/>
</dbReference>
<evidence type="ECO:0000313" key="5">
    <source>
        <dbReference type="Proteomes" id="UP000016960"/>
    </source>
</evidence>
<name>U5DP55_9CHRO</name>
<dbReference type="InParanoid" id="U5DP55"/>
<keyword evidence="2" id="KW-1133">Transmembrane helix</keyword>
<evidence type="ECO:0000313" key="4">
    <source>
        <dbReference type="EMBL" id="ERN42394.1"/>
    </source>
</evidence>
<protein>
    <recommendedName>
        <fullName evidence="3">SH3b domain-containing protein</fullName>
    </recommendedName>
</protein>
<dbReference type="Proteomes" id="UP000016960">
    <property type="component" value="Unassembled WGS sequence"/>
</dbReference>
<keyword evidence="2" id="KW-0472">Membrane</keyword>
<feature type="transmembrane region" description="Helical" evidence="2">
    <location>
        <begin position="6"/>
        <end position="32"/>
    </location>
</feature>
<evidence type="ECO:0000256" key="2">
    <source>
        <dbReference type="SAM" id="Phobius"/>
    </source>
</evidence>
<sequence>MNWVGLIQLILGFIFGIALFVGAGVGAGYYFLSRLADAPPPPTFPPPEEQPAVSEPTEPEEPTTEFAETTGAAEPELEPKTPTFEERFGPSAYRAFVTWPEGLRLRSEPGDGGEAIGGVAFDQELVILGTSDDGVWQRVHVQATGEEAWVKAGNVRRADEPATTP</sequence>
<dbReference type="AlphaFoldDB" id="U5DP55"/>